<dbReference type="AlphaFoldDB" id="A0A814JY91"/>
<dbReference type="Pfam" id="PF03137">
    <property type="entry name" value="OATP"/>
    <property type="match status" value="2"/>
</dbReference>
<feature type="transmembrane region" description="Helical" evidence="8">
    <location>
        <begin position="112"/>
        <end position="134"/>
    </location>
</feature>
<dbReference type="GO" id="GO:0005886">
    <property type="term" value="C:plasma membrane"/>
    <property type="evidence" value="ECO:0007669"/>
    <property type="project" value="UniProtKB-SubCell"/>
</dbReference>
<name>A0A814JY91_9BILA</name>
<evidence type="ECO:0000256" key="1">
    <source>
        <dbReference type="ARBA" id="ARBA00004651"/>
    </source>
</evidence>
<evidence type="ECO:0000256" key="2">
    <source>
        <dbReference type="ARBA" id="ARBA00009657"/>
    </source>
</evidence>
<dbReference type="PANTHER" id="PTHR11388">
    <property type="entry name" value="ORGANIC ANION TRANSPORTER"/>
    <property type="match status" value="1"/>
</dbReference>
<dbReference type="Gene3D" id="1.20.1250.20">
    <property type="entry name" value="MFS general substrate transporter like domains"/>
    <property type="match status" value="1"/>
</dbReference>
<gene>
    <name evidence="10" type="ORF">GPM918_LOCUS15912</name>
    <name evidence="11" type="ORF">SRO942_LOCUS15912</name>
</gene>
<dbReference type="OrthoDB" id="5062115at2759"/>
<organism evidence="10 12">
    <name type="scientific">Didymodactylos carnosus</name>
    <dbReference type="NCBI Taxonomy" id="1234261"/>
    <lineage>
        <taxon>Eukaryota</taxon>
        <taxon>Metazoa</taxon>
        <taxon>Spiralia</taxon>
        <taxon>Gnathifera</taxon>
        <taxon>Rotifera</taxon>
        <taxon>Eurotatoria</taxon>
        <taxon>Bdelloidea</taxon>
        <taxon>Philodinida</taxon>
        <taxon>Philodinidae</taxon>
        <taxon>Didymodactylos</taxon>
    </lineage>
</organism>
<keyword evidence="12" id="KW-1185">Reference proteome</keyword>
<protein>
    <recommendedName>
        <fullName evidence="9">Kazal-like domain-containing protein</fullName>
    </recommendedName>
</protein>
<evidence type="ECO:0000256" key="5">
    <source>
        <dbReference type="ARBA" id="ARBA00022989"/>
    </source>
</evidence>
<feature type="transmembrane region" description="Helical" evidence="8">
    <location>
        <begin position="620"/>
        <end position="637"/>
    </location>
</feature>
<proteinExistence type="inferred from homology"/>
<comment type="similarity">
    <text evidence="2">Belongs to the organo anion transporter (TC 2.A.60) family.</text>
</comment>
<dbReference type="SUPFAM" id="SSF103473">
    <property type="entry name" value="MFS general substrate transporter"/>
    <property type="match status" value="2"/>
</dbReference>
<keyword evidence="6 8" id="KW-0472">Membrane</keyword>
<evidence type="ECO:0000259" key="9">
    <source>
        <dbReference type="PROSITE" id="PS51465"/>
    </source>
</evidence>
<dbReference type="PANTHER" id="PTHR11388:SF100">
    <property type="entry name" value="SOLUTE CARRIER ORGANIC ANION TRANSPORTER FAMILY MEMBER 4A1"/>
    <property type="match status" value="1"/>
</dbReference>
<dbReference type="EMBL" id="CAJOBC010004078">
    <property type="protein sequence ID" value="CAF3813741.1"/>
    <property type="molecule type" value="Genomic_DNA"/>
</dbReference>
<dbReference type="PROSITE" id="PS51465">
    <property type="entry name" value="KAZAL_2"/>
    <property type="match status" value="1"/>
</dbReference>
<keyword evidence="3" id="KW-1003">Cell membrane</keyword>
<feature type="transmembrane region" description="Helical" evidence="8">
    <location>
        <begin position="586"/>
        <end position="608"/>
    </location>
</feature>
<evidence type="ECO:0000313" key="12">
    <source>
        <dbReference type="Proteomes" id="UP000663829"/>
    </source>
</evidence>
<dbReference type="EMBL" id="CAJNOQ010004078">
    <property type="protein sequence ID" value="CAF1043678.1"/>
    <property type="molecule type" value="Genomic_DNA"/>
</dbReference>
<feature type="domain" description="Kazal-like" evidence="9">
    <location>
        <begin position="651"/>
        <end position="704"/>
    </location>
</feature>
<dbReference type="Proteomes" id="UP000663829">
    <property type="component" value="Unassembled WGS sequence"/>
</dbReference>
<feature type="transmembrane region" description="Helical" evidence="8">
    <location>
        <begin position="229"/>
        <end position="250"/>
    </location>
</feature>
<reference evidence="10" key="1">
    <citation type="submission" date="2021-02" db="EMBL/GenBank/DDBJ databases">
        <authorList>
            <person name="Nowell W R."/>
        </authorList>
    </citation>
    <scope>NUCLEOTIDE SEQUENCE</scope>
</reference>
<feature type="transmembrane region" description="Helical" evidence="8">
    <location>
        <begin position="820"/>
        <end position="839"/>
    </location>
</feature>
<evidence type="ECO:0000313" key="10">
    <source>
        <dbReference type="EMBL" id="CAF1043678.1"/>
    </source>
</evidence>
<comment type="caution">
    <text evidence="10">The sequence shown here is derived from an EMBL/GenBank/DDBJ whole genome shotgun (WGS) entry which is preliminary data.</text>
</comment>
<evidence type="ECO:0000256" key="7">
    <source>
        <dbReference type="ARBA" id="ARBA00023157"/>
    </source>
</evidence>
<feature type="transmembrane region" description="Helical" evidence="8">
    <location>
        <begin position="271"/>
        <end position="294"/>
    </location>
</feature>
<keyword evidence="5 8" id="KW-1133">Transmembrane helix</keyword>
<evidence type="ECO:0000256" key="8">
    <source>
        <dbReference type="SAM" id="Phobius"/>
    </source>
</evidence>
<evidence type="ECO:0000256" key="4">
    <source>
        <dbReference type="ARBA" id="ARBA00022692"/>
    </source>
</evidence>
<dbReference type="InterPro" id="IPR002350">
    <property type="entry name" value="Kazal_dom"/>
</dbReference>
<dbReference type="GO" id="GO:0055085">
    <property type="term" value="P:transmembrane transport"/>
    <property type="evidence" value="ECO:0007669"/>
    <property type="project" value="InterPro"/>
</dbReference>
<sequence length="870" mass="97957">MDDSTNYEIPSVATNIINNEDAKYNYYGWKSLRLHSPRFLSNHLFAYIMLCVCTFVQNFSVNGANNAVISTIEHVFYLNSVQSGLFLALYDVATVFSAPLVGYLGGRYSSTVFFSLNMLIVGCGNWLIAISNFVGTNINFNKLIEQGSDDSTLDNVLFQCRKDPFNLTITDIMCTQKLLSEQQHSSNAKILLYIGNFVNGIGSVALFSIGIAYIERIFPKEKAAYCQGIYFAVGTVGGALGIVVTGRFLLLYTKLTPRSKLPFWLTPHHPLWIGCWWLPYIIYGTICILIGLFMSGLPNYEKPGRQEEVDKIPTLSEQQHTQDILSEDQTGLYPSATTVDPFSLHHFHPHHNHVFRDDAMLPTLETIVAEYRLQNLSVRKRHSQARLSNVYSPIITPITTDHDSDFVNGTTNNGFINHAYSSGNQFNTSFVDRLVLMNAIDDRNNLPRDMRSITDTEDFPIKRKYTLYNEVPQTQPRTTSTPSSFVRHLNHSIESDLSTTTTLIAPSVSTDVISTNDDVLLSSQKNQTGLRLSTLEEKNTNSISKPKLFTSVPNIKRKKTDRGSFVPFITKYFEYQHQVDTSTATLITGSIALLSVIVGCPTGAYFINRFKWTPMHCARACAIVLTATSLLFLFLMLSCPELKFQQHTPCLQQNQQCCERLYHPVCLVSDSSQMFLSPCHFGCTQESSSPQNKSTYYTQCNCASSTVTLSESACTFKAIPCKIVFILTLFGAAVVVFFTAFIQVPMLRVLLYSVPVVHQTVALGLRQTIVRVLGQTSGPLLFGFVFDESCIVWQRDCYHRRVCKVYNNRQMGMSMALSGFVSRLISSMACVVVFINWQWKHPHDGEENRKSDENKLGIVEMEQNMENTRL</sequence>
<feature type="transmembrane region" description="Helical" evidence="8">
    <location>
        <begin position="85"/>
        <end position="106"/>
    </location>
</feature>
<comment type="subcellular location">
    <subcellularLocation>
        <location evidence="1">Cell membrane</location>
        <topology evidence="1">Multi-pass membrane protein</topology>
    </subcellularLocation>
</comment>
<keyword evidence="4 8" id="KW-0812">Transmembrane</keyword>
<dbReference type="InterPro" id="IPR036259">
    <property type="entry name" value="MFS_trans_sf"/>
</dbReference>
<evidence type="ECO:0000313" key="11">
    <source>
        <dbReference type="EMBL" id="CAF3813741.1"/>
    </source>
</evidence>
<dbReference type="Proteomes" id="UP000681722">
    <property type="component" value="Unassembled WGS sequence"/>
</dbReference>
<evidence type="ECO:0000256" key="3">
    <source>
        <dbReference type="ARBA" id="ARBA00022475"/>
    </source>
</evidence>
<dbReference type="InterPro" id="IPR004156">
    <property type="entry name" value="OATP"/>
</dbReference>
<accession>A0A814JY91</accession>
<evidence type="ECO:0000256" key="6">
    <source>
        <dbReference type="ARBA" id="ARBA00023136"/>
    </source>
</evidence>
<feature type="transmembrane region" description="Helical" evidence="8">
    <location>
        <begin position="723"/>
        <end position="742"/>
    </location>
</feature>
<feature type="transmembrane region" description="Helical" evidence="8">
    <location>
        <begin position="44"/>
        <end position="64"/>
    </location>
</feature>
<keyword evidence="7" id="KW-1015">Disulfide bond</keyword>
<feature type="transmembrane region" description="Helical" evidence="8">
    <location>
        <begin position="190"/>
        <end position="214"/>
    </location>
</feature>